<evidence type="ECO:0000256" key="5">
    <source>
        <dbReference type="ARBA" id="ARBA00022927"/>
    </source>
</evidence>
<dbReference type="Gene3D" id="3.10.330.10">
    <property type="match status" value="1"/>
</dbReference>
<dbReference type="EMBL" id="NCKV01005181">
    <property type="protein sequence ID" value="RWS24234.1"/>
    <property type="molecule type" value="Genomic_DNA"/>
</dbReference>
<dbReference type="SUPFAM" id="SSF54585">
    <property type="entry name" value="Cdc48 domain 2-like"/>
    <property type="match status" value="1"/>
</dbReference>
<evidence type="ECO:0000256" key="6">
    <source>
        <dbReference type="RuleBase" id="RU367045"/>
    </source>
</evidence>
<comment type="caution">
    <text evidence="8">The sequence shown here is derived from an EMBL/GenBank/DDBJ whole genome shotgun (WGS) entry which is preliminary data.</text>
</comment>
<dbReference type="PANTHER" id="PTHR23078">
    <property type="entry name" value="VESICULAR-FUSION PROTEIN NSF"/>
    <property type="match status" value="1"/>
</dbReference>
<dbReference type="FunFam" id="1.10.8.60:FF:000115">
    <property type="entry name" value="N-ethylmaleimide-sensitive fusion protein, putative"/>
    <property type="match status" value="1"/>
</dbReference>
<comment type="catalytic activity">
    <reaction evidence="6">
        <text>ATP + H2O = ADP + phosphate + H(+)</text>
        <dbReference type="Rhea" id="RHEA:13065"/>
        <dbReference type="ChEBI" id="CHEBI:15377"/>
        <dbReference type="ChEBI" id="CHEBI:15378"/>
        <dbReference type="ChEBI" id="CHEBI:30616"/>
        <dbReference type="ChEBI" id="CHEBI:43474"/>
        <dbReference type="ChEBI" id="CHEBI:456216"/>
        <dbReference type="EC" id="3.6.4.6"/>
    </reaction>
</comment>
<dbReference type="SMART" id="SM00382">
    <property type="entry name" value="AAA"/>
    <property type="match status" value="2"/>
</dbReference>
<dbReference type="Gene3D" id="2.40.40.20">
    <property type="match status" value="1"/>
</dbReference>
<evidence type="ECO:0000313" key="9">
    <source>
        <dbReference type="Proteomes" id="UP000288716"/>
    </source>
</evidence>
<keyword evidence="3 6" id="KW-0547">Nucleotide-binding</keyword>
<dbReference type="GO" id="GO:0016887">
    <property type="term" value="F:ATP hydrolysis activity"/>
    <property type="evidence" value="ECO:0007669"/>
    <property type="project" value="InterPro"/>
</dbReference>
<dbReference type="InterPro" id="IPR003593">
    <property type="entry name" value="AAA+_ATPase"/>
</dbReference>
<protein>
    <recommendedName>
        <fullName evidence="6">Vesicle-fusing ATPase</fullName>
        <ecNumber evidence="6">3.6.4.6</ecNumber>
    </recommendedName>
</protein>
<evidence type="ECO:0000256" key="1">
    <source>
        <dbReference type="ARBA" id="ARBA00006914"/>
    </source>
</evidence>
<dbReference type="Pfam" id="PF17862">
    <property type="entry name" value="AAA_lid_3"/>
    <property type="match status" value="1"/>
</dbReference>
<dbReference type="InterPro" id="IPR054419">
    <property type="entry name" value="NSF_ATPase_lid"/>
</dbReference>
<dbReference type="PROSITE" id="PS00674">
    <property type="entry name" value="AAA"/>
    <property type="match status" value="1"/>
</dbReference>
<dbReference type="GO" id="GO:0005795">
    <property type="term" value="C:Golgi stack"/>
    <property type="evidence" value="ECO:0007669"/>
    <property type="project" value="TreeGrafter"/>
</dbReference>
<organism evidence="8 9">
    <name type="scientific">Leptotrombidium deliense</name>
    <dbReference type="NCBI Taxonomy" id="299467"/>
    <lineage>
        <taxon>Eukaryota</taxon>
        <taxon>Metazoa</taxon>
        <taxon>Ecdysozoa</taxon>
        <taxon>Arthropoda</taxon>
        <taxon>Chelicerata</taxon>
        <taxon>Arachnida</taxon>
        <taxon>Acari</taxon>
        <taxon>Acariformes</taxon>
        <taxon>Trombidiformes</taxon>
        <taxon>Prostigmata</taxon>
        <taxon>Anystina</taxon>
        <taxon>Parasitengona</taxon>
        <taxon>Trombiculoidea</taxon>
        <taxon>Trombiculidae</taxon>
        <taxon>Leptotrombidium</taxon>
    </lineage>
</organism>
<evidence type="ECO:0000256" key="3">
    <source>
        <dbReference type="ARBA" id="ARBA00022741"/>
    </source>
</evidence>
<dbReference type="SUPFAM" id="SSF50692">
    <property type="entry name" value="ADC-like"/>
    <property type="match status" value="1"/>
</dbReference>
<dbReference type="InterPro" id="IPR009010">
    <property type="entry name" value="Asp_de-COase-like_dom_sf"/>
</dbReference>
<keyword evidence="5 6" id="KW-0653">Protein transport</keyword>
<evidence type="ECO:0000256" key="2">
    <source>
        <dbReference type="ARBA" id="ARBA00022448"/>
    </source>
</evidence>
<dbReference type="InterPro" id="IPR039812">
    <property type="entry name" value="Vesicle-fus_ATPase"/>
</dbReference>
<comment type="cofactor">
    <cofactor evidence="6">
        <name>Mg(2+)</name>
        <dbReference type="ChEBI" id="CHEBI:18420"/>
    </cofactor>
    <text evidence="6">Binds 1 Mg(2+) ion per subunit.</text>
</comment>
<dbReference type="GO" id="GO:0046872">
    <property type="term" value="F:metal ion binding"/>
    <property type="evidence" value="ECO:0007669"/>
    <property type="project" value="UniProtKB-UniRule"/>
</dbReference>
<keyword evidence="6" id="KW-0963">Cytoplasm</keyword>
<dbReference type="FunFam" id="3.40.50.300:FF:000166">
    <property type="entry name" value="vesicle-fusing ATPase isoform X1"/>
    <property type="match status" value="1"/>
</dbReference>
<dbReference type="Pfam" id="PF00004">
    <property type="entry name" value="AAA"/>
    <property type="match status" value="2"/>
</dbReference>
<reference evidence="8 9" key="1">
    <citation type="journal article" date="2018" name="Gigascience">
        <title>Genomes of trombidid mites reveal novel predicted allergens and laterally-transferred genes associated with secondary metabolism.</title>
        <authorList>
            <person name="Dong X."/>
            <person name="Chaisiri K."/>
            <person name="Xia D."/>
            <person name="Armstrong S.D."/>
            <person name="Fang Y."/>
            <person name="Donnelly M.J."/>
            <person name="Kadowaki T."/>
            <person name="McGarry J.W."/>
            <person name="Darby A.C."/>
            <person name="Makepeace B.L."/>
        </authorList>
    </citation>
    <scope>NUCLEOTIDE SEQUENCE [LARGE SCALE GENOMIC DNA]</scope>
    <source>
        <strain evidence="8">UoL-UT</strain>
    </source>
</reference>
<dbReference type="SUPFAM" id="SSF52540">
    <property type="entry name" value="P-loop containing nucleoside triphosphate hydrolases"/>
    <property type="match status" value="2"/>
</dbReference>
<dbReference type="Proteomes" id="UP000288716">
    <property type="component" value="Unassembled WGS sequence"/>
</dbReference>
<keyword evidence="9" id="KW-1185">Reference proteome</keyword>
<keyword evidence="6" id="KW-0460">Magnesium</keyword>
<keyword evidence="2 6" id="KW-0813">Transport</keyword>
<dbReference type="InterPro" id="IPR029067">
    <property type="entry name" value="CDC48_domain_2-like_sf"/>
</dbReference>
<dbReference type="PANTHER" id="PTHR23078:SF3">
    <property type="entry name" value="VESICLE-FUSING ATPASE"/>
    <property type="match status" value="1"/>
</dbReference>
<dbReference type="InterPro" id="IPR003960">
    <property type="entry name" value="ATPase_AAA_CS"/>
</dbReference>
<comment type="function">
    <text evidence="6">Required for vesicle-mediated transport. Catalyzes the fusion of transport vesicles within the Golgi cisternae. Is also required for transport from the endoplasmic reticulum to the Golgi stack. Seems to function as a fusion protein required for the delivery of cargo proteins to all compartments of the Golgi stack independent of vesicle origin.</text>
</comment>
<evidence type="ECO:0000259" key="7">
    <source>
        <dbReference type="SMART" id="SM00382"/>
    </source>
</evidence>
<keyword evidence="6" id="KW-0378">Hydrolase</keyword>
<dbReference type="Pfam" id="PF21964">
    <property type="entry name" value="NSF_ATPase_lid"/>
    <property type="match status" value="1"/>
</dbReference>
<keyword evidence="4 6" id="KW-0067">ATP-binding</keyword>
<dbReference type="CDD" id="cd00009">
    <property type="entry name" value="AAA"/>
    <property type="match status" value="1"/>
</dbReference>
<dbReference type="OrthoDB" id="9982946at2759"/>
<dbReference type="VEuPathDB" id="VectorBase:LDEU007806"/>
<feature type="domain" description="AAA+ ATPase" evidence="7">
    <location>
        <begin position="243"/>
        <end position="390"/>
    </location>
</feature>
<evidence type="ECO:0000313" key="8">
    <source>
        <dbReference type="EMBL" id="RWS24234.1"/>
    </source>
</evidence>
<dbReference type="GO" id="GO:0006891">
    <property type="term" value="P:intra-Golgi vesicle-mediated transport"/>
    <property type="evidence" value="ECO:0007669"/>
    <property type="project" value="TreeGrafter"/>
</dbReference>
<dbReference type="FunFam" id="3.40.50.300:FF:000154">
    <property type="entry name" value="Vesicle-fusing ATPase 1"/>
    <property type="match status" value="1"/>
</dbReference>
<feature type="domain" description="AAA+ ATPase" evidence="7">
    <location>
        <begin position="517"/>
        <end position="653"/>
    </location>
</feature>
<proteinExistence type="inferred from homology"/>
<dbReference type="InterPro" id="IPR003959">
    <property type="entry name" value="ATPase_AAA_core"/>
</dbReference>
<name>A0A443S9U0_9ACAR</name>
<comment type="similarity">
    <text evidence="1 6">Belongs to the AAA ATPase family.</text>
</comment>
<dbReference type="GO" id="GO:0005524">
    <property type="term" value="F:ATP binding"/>
    <property type="evidence" value="ECO:0007669"/>
    <property type="project" value="UniProtKB-UniRule"/>
</dbReference>
<dbReference type="InterPro" id="IPR027417">
    <property type="entry name" value="P-loop_NTPase"/>
</dbReference>
<dbReference type="Gene3D" id="1.10.8.60">
    <property type="match status" value="2"/>
</dbReference>
<dbReference type="EC" id="3.6.4.6" evidence="6"/>
<gene>
    <name evidence="8" type="ORF">B4U80_09077</name>
</gene>
<dbReference type="Gene3D" id="3.40.50.300">
    <property type="entry name" value="P-loop containing nucleotide triphosphate hydrolases"/>
    <property type="match status" value="2"/>
</dbReference>
<accession>A0A443S9U0</accession>
<dbReference type="GO" id="GO:0035494">
    <property type="term" value="P:SNARE complex disassembly"/>
    <property type="evidence" value="ECO:0007669"/>
    <property type="project" value="InterPro"/>
</dbReference>
<keyword evidence="6" id="KW-0479">Metal-binding</keyword>
<dbReference type="GO" id="GO:0043001">
    <property type="term" value="P:Golgi to plasma membrane protein transport"/>
    <property type="evidence" value="ECO:0007669"/>
    <property type="project" value="TreeGrafter"/>
</dbReference>
<comment type="subcellular location">
    <subcellularLocation>
        <location evidence="6">Cytoplasm</location>
    </subcellularLocation>
</comment>
<dbReference type="STRING" id="299467.A0A443S9U0"/>
<sequence>MKAYHSNSAETFTNRVLVNNKEFDKTVKHVNIKVGQNDPLPFTIKPTSEVELNTITFDIPKPQWIDLDLSRGLTIDVTPYDDKNRYVSQIILEVDFLYKTETTTENYVANKMQRQFASAFHDQVFFVDQIVTLKHANQSFKLVVKEMKQLLLSCDTSGTEQQTLEDCKVGIVNQNTVVSMQKADSSSMNLVTTDSIGTLFHPKMDFRSVGIGGLDKEFDELNRRVFASRRIVLENAEESSLKHVRGILLYGPPGTGKSLIAKKIGMMLHTTDPKIVSGPEILDKFIGGSEGNIRNLFADAERDFNNLGNASPLHIIIFDEIDAICKARGSIAGSAGVNDSVVNQLLAKMDGVQKLDNILVIGMTNRKDMIDDALLRPGRFEVQLEIGLPDKEARLQILEIHTKNMKLDESVNLDEIARDTQNFSGAEIEGLVKSAQSYAIKRSTNDNQTDLEIQQKLVYQHDDFINGKNEITPALGSHTDTIRPLKRGGIIYWGAPVKSIVEDGELFVNQARNSSTGLVTILLEGPPNSGKTALASHFALESGFPFIRICSPENMVAFTDTAKCNRINKEFDDAYKSPLSCLIVDNIERLIDYNEMGPRFSNMILQTLLVVLKKQPPEERKLLILCTTSCKKLLADMEVLTTFTAILPVPNLTEPEHLNNVLQHVCDLETSKPNNAVNIAKCFTAEERNKIARIIQGKRIQVGIKKLLALVDMSREMESDYRVAKFLAKLEDENCLEMKAY</sequence>
<dbReference type="InterPro" id="IPR041569">
    <property type="entry name" value="AAA_lid_3"/>
</dbReference>
<evidence type="ECO:0000256" key="4">
    <source>
        <dbReference type="ARBA" id="ARBA00022840"/>
    </source>
</evidence>
<keyword evidence="6" id="KW-0931">ER-Golgi transport</keyword>
<dbReference type="AlphaFoldDB" id="A0A443S9U0"/>